<comment type="PTM">
    <text evidence="7 9">One or more lysine residues are methylated.</text>
</comment>
<dbReference type="Gene3D" id="3.30.1550.10">
    <property type="entry name" value="Ribosomal protein L11/L12, N-terminal domain"/>
    <property type="match status" value="1"/>
</dbReference>
<gene>
    <name evidence="7 12" type="primary">rplK</name>
    <name evidence="12" type="ORF">C5B42_01065</name>
</gene>
<dbReference type="AlphaFoldDB" id="A0A317JUZ4"/>
<dbReference type="GO" id="GO:0070180">
    <property type="term" value="F:large ribosomal subunit rRNA binding"/>
    <property type="evidence" value="ECO:0007669"/>
    <property type="project" value="UniProtKB-UniRule"/>
</dbReference>
<dbReference type="GO" id="GO:0022625">
    <property type="term" value="C:cytosolic large ribosomal subunit"/>
    <property type="evidence" value="ECO:0007669"/>
    <property type="project" value="TreeGrafter"/>
</dbReference>
<dbReference type="InterPro" id="IPR036796">
    <property type="entry name" value="Ribosomal_uL11_N_sf"/>
</dbReference>
<sequence>MAKKIKTVFKLNLQAGAANPAPPVGPILGQQGVNIMEFCKAYNDATKDKRGQVIPAEITVYEDRSFTFILKLPPVSALIKQAAKIQSGAKTTGKETVATITTDQVREIAQTKMPDLNCTSIDSAMQMVMGTARSMGVKVA</sequence>
<evidence type="ECO:0000313" key="12">
    <source>
        <dbReference type="EMBL" id="PWU23994.1"/>
    </source>
</evidence>
<comment type="function">
    <text evidence="7 9">Forms part of the ribosomal stalk which helps the ribosome interact with GTP-bound translation factors.</text>
</comment>
<dbReference type="InterPro" id="IPR006519">
    <property type="entry name" value="Ribosomal_uL11_bac-typ"/>
</dbReference>
<keyword evidence="6 7" id="KW-0687">Ribonucleoprotein</keyword>
<dbReference type="InterPro" id="IPR000911">
    <property type="entry name" value="Ribosomal_uL11"/>
</dbReference>
<dbReference type="Pfam" id="PF03946">
    <property type="entry name" value="Ribosomal_L11_N"/>
    <property type="match status" value="1"/>
</dbReference>
<evidence type="ECO:0000256" key="8">
    <source>
        <dbReference type="RuleBase" id="RU003978"/>
    </source>
</evidence>
<dbReference type="SUPFAM" id="SSF46906">
    <property type="entry name" value="Ribosomal protein L11, C-terminal domain"/>
    <property type="match status" value="1"/>
</dbReference>
<evidence type="ECO:0000313" key="13">
    <source>
        <dbReference type="Proteomes" id="UP000246104"/>
    </source>
</evidence>
<evidence type="ECO:0000256" key="4">
    <source>
        <dbReference type="ARBA" id="ARBA00022884"/>
    </source>
</evidence>
<evidence type="ECO:0000256" key="7">
    <source>
        <dbReference type="HAMAP-Rule" id="MF_00736"/>
    </source>
</evidence>
<comment type="similarity">
    <text evidence="1 7 8">Belongs to the universal ribosomal protein uL11 family.</text>
</comment>
<dbReference type="PANTHER" id="PTHR11661:SF1">
    <property type="entry name" value="LARGE RIBOSOMAL SUBUNIT PROTEIN UL11M"/>
    <property type="match status" value="1"/>
</dbReference>
<dbReference type="CDD" id="cd00349">
    <property type="entry name" value="Ribosomal_L11"/>
    <property type="match status" value="1"/>
</dbReference>
<dbReference type="InterPro" id="IPR020784">
    <property type="entry name" value="Ribosomal_uL11_N"/>
</dbReference>
<evidence type="ECO:0000256" key="5">
    <source>
        <dbReference type="ARBA" id="ARBA00022980"/>
    </source>
</evidence>
<protein>
    <recommendedName>
        <fullName evidence="7">Large ribosomal subunit protein uL11</fullName>
    </recommendedName>
</protein>
<comment type="caution">
    <text evidence="12">The sequence shown here is derived from an EMBL/GenBank/DDBJ whole genome shotgun (WGS) entry which is preliminary data.</text>
</comment>
<keyword evidence="5 7" id="KW-0689">Ribosomal protein</keyword>
<dbReference type="InterPro" id="IPR036769">
    <property type="entry name" value="Ribosomal_uL11_C_sf"/>
</dbReference>
<comment type="subunit">
    <text evidence="7">Part of the ribosomal stalk of the 50S ribosomal subunit. Interacts with L10 and the large rRNA to form the base of the stalk. L10 forms an elongated spine to which L12 dimers bind in a sequential fashion forming a multimeric L10(L12)X complex.</text>
</comment>
<dbReference type="Gene3D" id="1.10.10.250">
    <property type="entry name" value="Ribosomal protein L11, C-terminal domain"/>
    <property type="match status" value="1"/>
</dbReference>
<dbReference type="SUPFAM" id="SSF54747">
    <property type="entry name" value="Ribosomal L11/L12e N-terminal domain"/>
    <property type="match status" value="1"/>
</dbReference>
<feature type="domain" description="Large ribosomal subunit protein uL11 C-terminal" evidence="10">
    <location>
        <begin position="71"/>
        <end position="139"/>
    </location>
</feature>
<evidence type="ECO:0000256" key="3">
    <source>
        <dbReference type="ARBA" id="ARBA00022730"/>
    </source>
</evidence>
<dbReference type="SMART" id="SM00649">
    <property type="entry name" value="RL11"/>
    <property type="match status" value="1"/>
</dbReference>
<evidence type="ECO:0000259" key="10">
    <source>
        <dbReference type="Pfam" id="PF00298"/>
    </source>
</evidence>
<dbReference type="FunFam" id="3.30.1550.10:FF:000001">
    <property type="entry name" value="50S ribosomal protein L11"/>
    <property type="match status" value="1"/>
</dbReference>
<evidence type="ECO:0000259" key="11">
    <source>
        <dbReference type="Pfam" id="PF03946"/>
    </source>
</evidence>
<dbReference type="FunFam" id="1.10.10.250:FF:000001">
    <property type="entry name" value="50S ribosomal protein L11"/>
    <property type="match status" value="1"/>
</dbReference>
<dbReference type="GO" id="GO:0003735">
    <property type="term" value="F:structural constituent of ribosome"/>
    <property type="evidence" value="ECO:0007669"/>
    <property type="project" value="InterPro"/>
</dbReference>
<dbReference type="Pfam" id="PF00298">
    <property type="entry name" value="Ribosomal_L11"/>
    <property type="match status" value="1"/>
</dbReference>
<evidence type="ECO:0000256" key="6">
    <source>
        <dbReference type="ARBA" id="ARBA00023274"/>
    </source>
</evidence>
<name>A0A317JUZ4_9BACT</name>
<evidence type="ECO:0000256" key="1">
    <source>
        <dbReference type="ARBA" id="ARBA00010537"/>
    </source>
</evidence>
<accession>A0A317JUZ4</accession>
<dbReference type="HAMAP" id="MF_00736">
    <property type="entry name" value="Ribosomal_uL11"/>
    <property type="match status" value="1"/>
</dbReference>
<evidence type="ECO:0000256" key="2">
    <source>
        <dbReference type="ARBA" id="ARBA00022481"/>
    </source>
</evidence>
<keyword evidence="2 7" id="KW-0488">Methylation</keyword>
<evidence type="ECO:0000256" key="9">
    <source>
        <dbReference type="RuleBase" id="RU003979"/>
    </source>
</evidence>
<dbReference type="Proteomes" id="UP000246104">
    <property type="component" value="Unassembled WGS sequence"/>
</dbReference>
<keyword evidence="3 7" id="KW-0699">rRNA-binding</keyword>
<feature type="domain" description="Large ribosomal subunit protein uL11 N-terminal" evidence="11">
    <location>
        <begin position="10"/>
        <end position="66"/>
    </location>
</feature>
<keyword evidence="4 7" id="KW-0694">RNA-binding</keyword>
<dbReference type="InterPro" id="IPR020783">
    <property type="entry name" value="Ribosomal_uL11_C"/>
</dbReference>
<dbReference type="NCBIfam" id="TIGR01632">
    <property type="entry name" value="L11_bact"/>
    <property type="match status" value="1"/>
</dbReference>
<dbReference type="EMBL" id="PSRQ01000016">
    <property type="protein sequence ID" value="PWU23994.1"/>
    <property type="molecule type" value="Genomic_DNA"/>
</dbReference>
<dbReference type="PANTHER" id="PTHR11661">
    <property type="entry name" value="60S RIBOSOMAL PROTEIN L12"/>
    <property type="match status" value="1"/>
</dbReference>
<organism evidence="12 13">
    <name type="scientific">Candidatus Cerribacteria bacterium 'Amazon FNV 2010 28 9'</name>
    <dbReference type="NCBI Taxonomy" id="2081795"/>
    <lineage>
        <taxon>Bacteria</taxon>
        <taxon>Candidatus Cerribacteria</taxon>
    </lineage>
</organism>
<proteinExistence type="inferred from homology"/>
<dbReference type="GO" id="GO:0006412">
    <property type="term" value="P:translation"/>
    <property type="evidence" value="ECO:0007669"/>
    <property type="project" value="UniProtKB-UniRule"/>
</dbReference>
<reference evidence="12 13" key="1">
    <citation type="submission" date="2018-02" db="EMBL/GenBank/DDBJ databases">
        <title>Genomic Reconstructions from Amazon Rainforest and Pasture Soil Reveal Novel Insights into the Physiology of Candidate Phyla in Tropical Sites.</title>
        <authorList>
            <person name="Kroeger M.E."/>
            <person name="Delmont T."/>
            <person name="Eren A.M."/>
            <person name="Guo J."/>
            <person name="Meyer K.M."/>
            <person name="Khan K."/>
            <person name="Rodrigues J.L.M."/>
            <person name="Bohannan B.J.M."/>
            <person name="Tringe S."/>
            <person name="Borges C.D."/>
            <person name="Tiedje J."/>
            <person name="Tsai S.M."/>
            <person name="Nusslein K."/>
        </authorList>
    </citation>
    <scope>NUCLEOTIDE SEQUENCE [LARGE SCALE GENOMIC DNA]</scope>
    <source>
        <strain evidence="12">Amazon FNV 2010 28 9</strain>
    </source>
</reference>